<dbReference type="AlphaFoldDB" id="A0A4V2PS75"/>
<feature type="domain" description="Rhodanese" evidence="2">
    <location>
        <begin position="68"/>
        <end position="163"/>
    </location>
</feature>
<dbReference type="Proteomes" id="UP000294614">
    <property type="component" value="Unassembled WGS sequence"/>
</dbReference>
<feature type="signal peptide" evidence="1">
    <location>
        <begin position="1"/>
        <end position="25"/>
    </location>
</feature>
<dbReference type="SMART" id="SM00450">
    <property type="entry name" value="RHOD"/>
    <property type="match status" value="2"/>
</dbReference>
<proteinExistence type="predicted"/>
<dbReference type="Gene3D" id="3.40.250.10">
    <property type="entry name" value="Rhodanese-like domain"/>
    <property type="match status" value="2"/>
</dbReference>
<organism evidence="3 4">
    <name type="scientific">Seleniivibrio woodruffii</name>
    <dbReference type="NCBI Taxonomy" id="1078050"/>
    <lineage>
        <taxon>Bacteria</taxon>
        <taxon>Pseudomonadati</taxon>
        <taxon>Deferribacterota</taxon>
        <taxon>Deferribacteres</taxon>
        <taxon>Deferribacterales</taxon>
        <taxon>Geovibrionaceae</taxon>
        <taxon>Seleniivibrio</taxon>
    </lineage>
</organism>
<gene>
    <name evidence="3" type="ORF">C8D98_1913</name>
</gene>
<keyword evidence="3" id="KW-0808">Transferase</keyword>
<keyword evidence="1" id="KW-0732">Signal</keyword>
<reference evidence="3 4" key="1">
    <citation type="submission" date="2019-03" db="EMBL/GenBank/DDBJ databases">
        <title>Genomic Encyclopedia of Type Strains, Phase IV (KMG-IV): sequencing the most valuable type-strain genomes for metagenomic binning, comparative biology and taxonomic classification.</title>
        <authorList>
            <person name="Goeker M."/>
        </authorList>
    </citation>
    <scope>NUCLEOTIDE SEQUENCE [LARGE SCALE GENOMIC DNA]</scope>
    <source>
        <strain evidence="3 4">DSM 24984</strain>
    </source>
</reference>
<dbReference type="InterPro" id="IPR001763">
    <property type="entry name" value="Rhodanese-like_dom"/>
</dbReference>
<dbReference type="PANTHER" id="PTHR43031">
    <property type="entry name" value="FAD-DEPENDENT OXIDOREDUCTASE"/>
    <property type="match status" value="1"/>
</dbReference>
<protein>
    <submittedName>
        <fullName evidence="3">Rhodanese-related sulfurtransferase</fullName>
    </submittedName>
</protein>
<dbReference type="EMBL" id="SMGG01000004">
    <property type="protein sequence ID" value="TCK61031.1"/>
    <property type="molecule type" value="Genomic_DNA"/>
</dbReference>
<dbReference type="InterPro" id="IPR050229">
    <property type="entry name" value="GlpE_sulfurtransferase"/>
</dbReference>
<evidence type="ECO:0000313" key="4">
    <source>
        <dbReference type="Proteomes" id="UP000294614"/>
    </source>
</evidence>
<feature type="chain" id="PRO_5020547677" evidence="1">
    <location>
        <begin position="26"/>
        <end position="254"/>
    </location>
</feature>
<dbReference type="GO" id="GO:0016740">
    <property type="term" value="F:transferase activity"/>
    <property type="evidence" value="ECO:0007669"/>
    <property type="project" value="UniProtKB-KW"/>
</dbReference>
<dbReference type="RefSeq" id="WP_132873883.1">
    <property type="nucleotide sequence ID" value="NZ_SMGG01000004.1"/>
</dbReference>
<feature type="domain" description="Rhodanese" evidence="2">
    <location>
        <begin position="172"/>
        <end position="254"/>
    </location>
</feature>
<evidence type="ECO:0000256" key="1">
    <source>
        <dbReference type="SAM" id="SignalP"/>
    </source>
</evidence>
<keyword evidence="4" id="KW-1185">Reference proteome</keyword>
<dbReference type="PROSITE" id="PS51257">
    <property type="entry name" value="PROKAR_LIPOPROTEIN"/>
    <property type="match status" value="1"/>
</dbReference>
<accession>A0A4V2PS75</accession>
<dbReference type="InterPro" id="IPR036873">
    <property type="entry name" value="Rhodanese-like_dom_sf"/>
</dbReference>
<dbReference type="Pfam" id="PF00581">
    <property type="entry name" value="Rhodanese"/>
    <property type="match status" value="2"/>
</dbReference>
<dbReference type="SUPFAM" id="SSF52821">
    <property type="entry name" value="Rhodanese/Cell cycle control phosphatase"/>
    <property type="match status" value="2"/>
</dbReference>
<dbReference type="PROSITE" id="PS50206">
    <property type="entry name" value="RHODANESE_3"/>
    <property type="match status" value="2"/>
</dbReference>
<evidence type="ECO:0000313" key="3">
    <source>
        <dbReference type="EMBL" id="TCK61031.1"/>
    </source>
</evidence>
<dbReference type="PANTHER" id="PTHR43031:SF1">
    <property type="entry name" value="PYRIDINE NUCLEOTIDE-DISULPHIDE OXIDOREDUCTASE"/>
    <property type="match status" value="1"/>
</dbReference>
<dbReference type="OrthoDB" id="9776795at2"/>
<comment type="caution">
    <text evidence="3">The sequence shown here is derived from an EMBL/GenBank/DDBJ whole genome shotgun (WGS) entry which is preliminary data.</text>
</comment>
<sequence length="254" mass="27882">MRFMSRMFMVLSFVAALFVMGCGEAAKPAPAPAKAVEAVSVAEMAKAAKVELVPFAEVNKIVGNGVYDKTRGTLIDARPAKVYAASHIPTAFLMSDTEIATYWPAFEKLGLAKTDYIVTYCGGVKCEKSLIVAKYLKEQGYTNVKMYLDGMPDWEKKNYGEITMDTAKKFFDKGGVIFIDARPAKIFAKSSIPGSINIPDTEWETAKVNLPADKEALYIPYCGGFKCEKSHFVAEQMVKLGYKKVQVYAGGVPE</sequence>
<evidence type="ECO:0000259" key="2">
    <source>
        <dbReference type="PROSITE" id="PS50206"/>
    </source>
</evidence>
<dbReference type="CDD" id="cd00158">
    <property type="entry name" value="RHOD"/>
    <property type="match status" value="2"/>
</dbReference>
<name>A0A4V2PS75_9BACT</name>